<dbReference type="GO" id="GO:0003924">
    <property type="term" value="F:GTPase activity"/>
    <property type="evidence" value="ECO:0007669"/>
    <property type="project" value="TreeGrafter"/>
</dbReference>
<evidence type="ECO:0000313" key="14">
    <source>
        <dbReference type="Proteomes" id="UP000245591"/>
    </source>
</evidence>
<dbReference type="GO" id="GO:0034511">
    <property type="term" value="F:U3 snoRNA binding"/>
    <property type="evidence" value="ECO:0007669"/>
    <property type="project" value="TreeGrafter"/>
</dbReference>
<evidence type="ECO:0000256" key="3">
    <source>
        <dbReference type="ARBA" id="ARBA00022553"/>
    </source>
</evidence>
<feature type="compositionally biased region" description="Basic and acidic residues" evidence="11">
    <location>
        <begin position="609"/>
        <end position="624"/>
    </location>
</feature>
<feature type="region of interest" description="Disordered" evidence="11">
    <location>
        <begin position="583"/>
        <end position="624"/>
    </location>
</feature>
<keyword evidence="2" id="KW-0690">Ribosome biogenesis</keyword>
<feature type="region of interest" description="Disordered" evidence="11">
    <location>
        <begin position="1"/>
        <end position="48"/>
    </location>
</feature>
<evidence type="ECO:0000256" key="7">
    <source>
        <dbReference type="ARBA" id="ARBA00023134"/>
    </source>
</evidence>
<proteinExistence type="inferred from homology"/>
<comment type="similarity">
    <text evidence="10">Belongs to the TRAFAC class translation factor GTPase superfamily. Bms1-like GTPase family. BMS1 subfamily.</text>
</comment>
<dbReference type="FunFam" id="3.40.50.300:FF:000105">
    <property type="entry name" value="BMS1 ribosome biogenesis factor"/>
    <property type="match status" value="1"/>
</dbReference>
<dbReference type="Pfam" id="PF04950">
    <property type="entry name" value="RIBIOP_C"/>
    <property type="match status" value="1"/>
</dbReference>
<evidence type="ECO:0000256" key="9">
    <source>
        <dbReference type="ARBA" id="ARBA00049117"/>
    </source>
</evidence>
<dbReference type="InterPro" id="IPR007034">
    <property type="entry name" value="BMS1_TSR1_C"/>
</dbReference>
<dbReference type="InterPro" id="IPR012948">
    <property type="entry name" value="AARP2CN"/>
</dbReference>
<comment type="subcellular location">
    <subcellularLocation>
        <location evidence="1">Nucleus</location>
        <location evidence="1">Nucleolus</location>
    </subcellularLocation>
</comment>
<comment type="caution">
    <text evidence="13">The sequence shown here is derived from an EMBL/GenBank/DDBJ whole genome shotgun (WGS) entry which is preliminary data.</text>
</comment>
<feature type="region of interest" description="Disordered" evidence="11">
    <location>
        <begin position="1024"/>
        <end position="1074"/>
    </location>
</feature>
<evidence type="ECO:0000256" key="4">
    <source>
        <dbReference type="ARBA" id="ARBA00022741"/>
    </source>
</evidence>
<feature type="domain" description="Bms1-type G" evidence="12">
    <location>
        <begin position="70"/>
        <end position="235"/>
    </location>
</feature>
<protein>
    <recommendedName>
        <fullName evidence="12">Bms1-type G domain-containing protein</fullName>
    </recommendedName>
</protein>
<dbReference type="SUPFAM" id="SSF52540">
    <property type="entry name" value="P-loop containing nucleoside triphosphate hydrolases"/>
    <property type="match status" value="1"/>
</dbReference>
<dbReference type="GO" id="GO:0030686">
    <property type="term" value="C:90S preribosome"/>
    <property type="evidence" value="ECO:0007669"/>
    <property type="project" value="TreeGrafter"/>
</dbReference>
<dbReference type="InterPro" id="IPR039761">
    <property type="entry name" value="Bms1/Tsr1"/>
</dbReference>
<keyword evidence="6" id="KW-0067">ATP-binding</keyword>
<feature type="compositionally biased region" description="Basic residues" evidence="11">
    <location>
        <begin position="1057"/>
        <end position="1067"/>
    </location>
</feature>
<dbReference type="GO" id="GO:0032040">
    <property type="term" value="C:small-subunit processome"/>
    <property type="evidence" value="ECO:0007669"/>
    <property type="project" value="UniProtKB-ARBA"/>
</dbReference>
<dbReference type="GO" id="GO:0005525">
    <property type="term" value="F:GTP binding"/>
    <property type="evidence" value="ECO:0007669"/>
    <property type="project" value="UniProtKB-KW"/>
</dbReference>
<dbReference type="CDD" id="cd01882">
    <property type="entry name" value="BMS1"/>
    <property type="match status" value="1"/>
</dbReference>
<feature type="compositionally biased region" description="Acidic residues" evidence="11">
    <location>
        <begin position="593"/>
        <end position="608"/>
    </location>
</feature>
<keyword evidence="3" id="KW-0597">Phosphoprotein</keyword>
<keyword evidence="5" id="KW-0378">Hydrolase</keyword>
<reference evidence="13 14" key="1">
    <citation type="journal article" date="2018" name="MBio">
        <title>Comparative Genomics Reveals the Core Gene Toolbox for the Fungus-Insect Symbiosis.</title>
        <authorList>
            <person name="Wang Y."/>
            <person name="Stata M."/>
            <person name="Wang W."/>
            <person name="Stajich J.E."/>
            <person name="White M.M."/>
            <person name="Moncalvo J.M."/>
        </authorList>
    </citation>
    <scope>NUCLEOTIDE SEQUENCE [LARGE SCALE GENOMIC DNA]</scope>
    <source>
        <strain evidence="13 14">AUS-126-30</strain>
    </source>
</reference>
<dbReference type="InterPro" id="IPR037875">
    <property type="entry name" value="Bms1_N"/>
</dbReference>
<accession>A0A2U1J150</accession>
<dbReference type="GO" id="GO:0005654">
    <property type="term" value="C:nucleoplasm"/>
    <property type="evidence" value="ECO:0007669"/>
    <property type="project" value="UniProtKB-ARBA"/>
</dbReference>
<evidence type="ECO:0000256" key="1">
    <source>
        <dbReference type="ARBA" id="ARBA00004604"/>
    </source>
</evidence>
<dbReference type="Pfam" id="PF08142">
    <property type="entry name" value="AARP2CN"/>
    <property type="match status" value="1"/>
</dbReference>
<evidence type="ECO:0000256" key="8">
    <source>
        <dbReference type="ARBA" id="ARBA00023242"/>
    </source>
</evidence>
<dbReference type="GO" id="GO:0005524">
    <property type="term" value="F:ATP binding"/>
    <property type="evidence" value="ECO:0007669"/>
    <property type="project" value="UniProtKB-KW"/>
</dbReference>
<keyword evidence="14" id="KW-1185">Reference proteome</keyword>
<keyword evidence="7" id="KW-0342">GTP-binding</keyword>
<feature type="compositionally biased region" description="Acidic residues" evidence="11">
    <location>
        <begin position="510"/>
        <end position="519"/>
    </location>
</feature>
<dbReference type="GO" id="GO:0000462">
    <property type="term" value="P:maturation of SSU-rRNA from tricistronic rRNA transcript (SSU-rRNA, 5.8S rRNA, LSU-rRNA)"/>
    <property type="evidence" value="ECO:0007669"/>
    <property type="project" value="TreeGrafter"/>
</dbReference>
<dbReference type="SMART" id="SM00785">
    <property type="entry name" value="AARP2CN"/>
    <property type="match status" value="1"/>
</dbReference>
<dbReference type="SMART" id="SM01362">
    <property type="entry name" value="DUF663"/>
    <property type="match status" value="1"/>
</dbReference>
<keyword evidence="4" id="KW-0547">Nucleotide-binding</keyword>
<name>A0A2U1J150_SMIAN</name>
<keyword evidence="8" id="KW-0539">Nucleus</keyword>
<organism evidence="13 14">
    <name type="scientific">Smittium angustum</name>
    <dbReference type="NCBI Taxonomy" id="133377"/>
    <lineage>
        <taxon>Eukaryota</taxon>
        <taxon>Fungi</taxon>
        <taxon>Fungi incertae sedis</taxon>
        <taxon>Zoopagomycota</taxon>
        <taxon>Kickxellomycotina</taxon>
        <taxon>Harpellomycetes</taxon>
        <taxon>Harpellales</taxon>
        <taxon>Legeriomycetaceae</taxon>
        <taxon>Smittium</taxon>
    </lineage>
</organism>
<evidence type="ECO:0000313" key="13">
    <source>
        <dbReference type="EMBL" id="PVZ98702.1"/>
    </source>
</evidence>
<evidence type="ECO:0000256" key="6">
    <source>
        <dbReference type="ARBA" id="ARBA00022840"/>
    </source>
</evidence>
<feature type="region of interest" description="Disordered" evidence="11">
    <location>
        <begin position="354"/>
        <end position="373"/>
    </location>
</feature>
<gene>
    <name evidence="13" type="ORF">BB558_005291</name>
</gene>
<feature type="compositionally biased region" description="Basic and acidic residues" evidence="11">
    <location>
        <begin position="1024"/>
        <end position="1042"/>
    </location>
</feature>
<dbReference type="PANTHER" id="PTHR12858">
    <property type="entry name" value="RIBOSOME BIOGENESIS PROTEIN"/>
    <property type="match status" value="1"/>
</dbReference>
<dbReference type="Gene3D" id="3.40.50.300">
    <property type="entry name" value="P-loop containing nucleotide triphosphate hydrolases"/>
    <property type="match status" value="1"/>
</dbReference>
<dbReference type="InterPro" id="IPR030387">
    <property type="entry name" value="G_Bms1/Tsr1_dom"/>
</dbReference>
<dbReference type="InterPro" id="IPR027417">
    <property type="entry name" value="P-loop_NTPase"/>
</dbReference>
<evidence type="ECO:0000256" key="10">
    <source>
        <dbReference type="ARBA" id="ARBA00061391"/>
    </source>
</evidence>
<evidence type="ECO:0000259" key="12">
    <source>
        <dbReference type="PROSITE" id="PS51714"/>
    </source>
</evidence>
<feature type="compositionally biased region" description="Basic and acidic residues" evidence="11">
    <location>
        <begin position="500"/>
        <end position="509"/>
    </location>
</feature>
<evidence type="ECO:0000256" key="5">
    <source>
        <dbReference type="ARBA" id="ARBA00022801"/>
    </source>
</evidence>
<dbReference type="AlphaFoldDB" id="A0A2U1J150"/>
<comment type="catalytic activity">
    <reaction evidence="9">
        <text>GTP + H2O = GDP + phosphate + H(+)</text>
        <dbReference type="Rhea" id="RHEA:19669"/>
        <dbReference type="ChEBI" id="CHEBI:15377"/>
        <dbReference type="ChEBI" id="CHEBI:15378"/>
        <dbReference type="ChEBI" id="CHEBI:37565"/>
        <dbReference type="ChEBI" id="CHEBI:43474"/>
        <dbReference type="ChEBI" id="CHEBI:58189"/>
    </reaction>
    <physiologicalReaction direction="left-to-right" evidence="9">
        <dbReference type="Rhea" id="RHEA:19670"/>
    </physiologicalReaction>
</comment>
<evidence type="ECO:0000256" key="2">
    <source>
        <dbReference type="ARBA" id="ARBA00022517"/>
    </source>
</evidence>
<feature type="region of interest" description="Disordered" evidence="11">
    <location>
        <begin position="498"/>
        <end position="545"/>
    </location>
</feature>
<dbReference type="EMBL" id="MBFU01000519">
    <property type="protein sequence ID" value="PVZ98702.1"/>
    <property type="molecule type" value="Genomic_DNA"/>
</dbReference>
<dbReference type="Proteomes" id="UP000245591">
    <property type="component" value="Unassembled WGS sequence"/>
</dbReference>
<dbReference type="PANTHER" id="PTHR12858:SF2">
    <property type="entry name" value="RIBOSOME BIOGENESIS PROTEIN BMS1 HOMOLOG"/>
    <property type="match status" value="1"/>
</dbReference>
<evidence type="ECO:0000256" key="11">
    <source>
        <dbReference type="SAM" id="MobiDB-lite"/>
    </source>
</evidence>
<dbReference type="GO" id="GO:0000479">
    <property type="term" value="P:endonucleolytic cleavage of tricistronic rRNA transcript (SSU-rRNA, 5.8S rRNA, LSU-rRNA)"/>
    <property type="evidence" value="ECO:0007669"/>
    <property type="project" value="TreeGrafter"/>
</dbReference>
<dbReference type="PROSITE" id="PS51714">
    <property type="entry name" value="G_BMS1"/>
    <property type="match status" value="1"/>
</dbReference>
<sequence length="1074" mass="122490">MDSTKQANKTHRIPKSGASGKNKKKNAEKNNPKAFSMQSGNRASKMASRRLELQEKKYHVPLVDRTPLTPPPIVIAVVGPPKTGKTTLIKSLIKRYTKMTLNEIRGPITVVSGKKQRLTFMEGVNDMNALIDIAKVADLVLLTVDASFGFEMETFEFLNILQTHGFPKIMGVLTFLDKFKDSKKLTNTKKKLKHRFWTEIYQGAKLFYLSGVINGRYPNQEILNLSRFISVMKFRPLVWHNTHPYVLADRIEDITDRELIRQNPKSDRNVVMYGYLRGTNFKKNSMIHIPGAGDFTVDEIESQVDPCALPTGIRKKLDEKQKLIYAPMSDVGGLIFDKDAVYINVPGSFTKKSKISGYEKKDSESEDSENDDKIVGQGEKMVMMLQDAEISGTDKLKSSEFKLFTQSDPLKANDIENTQTDQVPNGKITNSKIEEGFEDAPFAETESELELSDDEYDNEFNSVYENGIGSAKTLGLNNNIYVGNRRVDLMDLVYGNAESSKNKEKRYNQDIDDGEESDAGDFFKLSKKNDGKESQNLSDADTDFEAGDIDSCKSNIIYQNLDAWNTPESFELVKKRFLSAAFDNADPNLGNGESDETLNSESETEEEETNKQDTKSKDTTEDNALKKKKEMLKKRFDAQYDGNESGDENLDKEKDMFTSKKEEFEKQSIINREEFQNDNPELRAQIEGYLPGQYVRMVVNNVPCEMIENFDPSYPIIVGGLLASETKFGFIQVRIKRHRWFGRILKTGNPLIFSLGWRRFQTIPTYALSDRIKTRMLKYTPEHMHCLATFYGPVTAPNTGFCCVQSSSKATTNFRISATGVVLDIDQSTEIVKKLKLVGTPFKIHKNSAFIKNMFNSPLEIARFEGAQIRTVSGIRGQVKKAAKTPPGAFRATFEDKILMSDVVFLRAWYTIKPKKFYNPVTSLLLSDKSKWEGMKQIVDIRREKGIKVPSNYNSHYKEITREQRKFNKLQIPKSLQSQLPYKSKPKLEQKQGSKGYLARRAVIMEPDEKKVVTLINEINLLNREKTEKRKAKQQESREKNAKKIKLQNEVSQSKINRSRKEHFRKQGLMEKHK</sequence>